<dbReference type="SMART" id="SM00406">
    <property type="entry name" value="IGv"/>
    <property type="match status" value="1"/>
</dbReference>
<feature type="domain" description="Ig-like" evidence="1">
    <location>
        <begin position="1"/>
        <end position="102"/>
    </location>
</feature>
<evidence type="ECO:0000313" key="3">
    <source>
        <dbReference type="Proteomes" id="UP001181693"/>
    </source>
</evidence>
<accession>A0AAV2ZWX4</accession>
<dbReference type="PANTHER" id="PTHR23267">
    <property type="entry name" value="IMMUNOGLOBULIN LIGHT CHAIN"/>
    <property type="match status" value="1"/>
</dbReference>
<dbReference type="AlphaFoldDB" id="A0AAV2ZWX4"/>
<protein>
    <recommendedName>
        <fullName evidence="1">Ig-like domain-containing protein</fullName>
    </recommendedName>
</protein>
<dbReference type="Gene3D" id="2.60.40.10">
    <property type="entry name" value="Immunoglobulins"/>
    <property type="match status" value="1"/>
</dbReference>
<dbReference type="InterPro" id="IPR013783">
    <property type="entry name" value="Ig-like_fold"/>
</dbReference>
<name>A0AAV2ZWX4_PYXAD</name>
<organism evidence="2 3">
    <name type="scientific">Pyxicephalus adspersus</name>
    <name type="common">African bullfrog</name>
    <dbReference type="NCBI Taxonomy" id="30357"/>
    <lineage>
        <taxon>Eukaryota</taxon>
        <taxon>Metazoa</taxon>
        <taxon>Chordata</taxon>
        <taxon>Craniata</taxon>
        <taxon>Vertebrata</taxon>
        <taxon>Euteleostomi</taxon>
        <taxon>Amphibia</taxon>
        <taxon>Batrachia</taxon>
        <taxon>Anura</taxon>
        <taxon>Neobatrachia</taxon>
        <taxon>Ranoidea</taxon>
        <taxon>Pyxicephalidae</taxon>
        <taxon>Pyxicephalinae</taxon>
        <taxon>Pyxicephalus</taxon>
    </lineage>
</organism>
<reference evidence="2" key="1">
    <citation type="thesis" date="2020" institute="ProQuest LLC" country="789 East Eisenhower Parkway, Ann Arbor, MI, USA">
        <title>Comparative Genomics and Chromosome Evolution.</title>
        <authorList>
            <person name="Mudd A.B."/>
        </authorList>
    </citation>
    <scope>NUCLEOTIDE SEQUENCE</scope>
    <source>
        <strain evidence="2">1538</strain>
        <tissue evidence="2">Blood</tissue>
    </source>
</reference>
<evidence type="ECO:0000259" key="1">
    <source>
        <dbReference type="PROSITE" id="PS50835"/>
    </source>
</evidence>
<comment type="caution">
    <text evidence="2">The sequence shown here is derived from an EMBL/GenBank/DDBJ whole genome shotgun (WGS) entry which is preliminary data.</text>
</comment>
<dbReference type="InterPro" id="IPR003599">
    <property type="entry name" value="Ig_sub"/>
</dbReference>
<proteinExistence type="predicted"/>
<dbReference type="Pfam" id="PF07686">
    <property type="entry name" value="V-set"/>
    <property type="match status" value="1"/>
</dbReference>
<dbReference type="PROSITE" id="PS50835">
    <property type="entry name" value="IG_LIKE"/>
    <property type="match status" value="1"/>
</dbReference>
<sequence>MSGSPGESVRLTCDRSGGSVTADNYPFWYLQTPGSAPKMIVYSSSSSNQNTRPSGISDQFTGSISGGSAVLSIDRIQTDDEGVYYCTLLSGGTFTVMQKRVRQKHEMPFLNSTPEASMYFAFKVY</sequence>
<dbReference type="InterPro" id="IPR013106">
    <property type="entry name" value="Ig_V-set"/>
</dbReference>
<dbReference type="EMBL" id="DYDO01000006">
    <property type="protein sequence ID" value="DBA23056.1"/>
    <property type="molecule type" value="Genomic_DNA"/>
</dbReference>
<dbReference type="InterPro" id="IPR050150">
    <property type="entry name" value="IgV_Light_Chain"/>
</dbReference>
<dbReference type="InterPro" id="IPR036179">
    <property type="entry name" value="Ig-like_dom_sf"/>
</dbReference>
<dbReference type="Proteomes" id="UP001181693">
    <property type="component" value="Unassembled WGS sequence"/>
</dbReference>
<dbReference type="SUPFAM" id="SSF48726">
    <property type="entry name" value="Immunoglobulin"/>
    <property type="match status" value="1"/>
</dbReference>
<dbReference type="InterPro" id="IPR007110">
    <property type="entry name" value="Ig-like_dom"/>
</dbReference>
<keyword evidence="3" id="KW-1185">Reference proteome</keyword>
<evidence type="ECO:0000313" key="2">
    <source>
        <dbReference type="EMBL" id="DBA23056.1"/>
    </source>
</evidence>
<gene>
    <name evidence="2" type="ORF">GDO54_014012</name>
</gene>
<dbReference type="SMART" id="SM00409">
    <property type="entry name" value="IG"/>
    <property type="match status" value="1"/>
</dbReference>